<dbReference type="Pfam" id="PF13780">
    <property type="entry name" value="DUF4176"/>
    <property type="match status" value="1"/>
</dbReference>
<dbReference type="EMBL" id="DWYC01000053">
    <property type="protein sequence ID" value="HJB57086.1"/>
    <property type="molecule type" value="Genomic_DNA"/>
</dbReference>
<sequence length="93" mass="10577">MNQLLPIGSVVRLKKGTRRLMIYGVKQTDGKTGTEYDYVGVLYPEGSLGREGHFFFNHSDVEKVSFLGLNDGERQVFLGKLSAYYRKKAENQE</sequence>
<gene>
    <name evidence="1" type="ORF">H9714_06005</name>
</gene>
<evidence type="ECO:0000313" key="2">
    <source>
        <dbReference type="Proteomes" id="UP000824208"/>
    </source>
</evidence>
<accession>A0A9D2MBR6</accession>
<protein>
    <submittedName>
        <fullName evidence="1">DUF4176 domain-containing protein</fullName>
    </submittedName>
</protein>
<name>A0A9D2MBR6_9FIRM</name>
<reference evidence="1" key="1">
    <citation type="journal article" date="2021" name="PeerJ">
        <title>Extensive microbial diversity within the chicken gut microbiome revealed by metagenomics and culture.</title>
        <authorList>
            <person name="Gilroy R."/>
            <person name="Ravi A."/>
            <person name="Getino M."/>
            <person name="Pursley I."/>
            <person name="Horton D.L."/>
            <person name="Alikhan N.F."/>
            <person name="Baker D."/>
            <person name="Gharbi K."/>
            <person name="Hall N."/>
            <person name="Watson M."/>
            <person name="Adriaenssens E.M."/>
            <person name="Foster-Nyarko E."/>
            <person name="Jarju S."/>
            <person name="Secka A."/>
            <person name="Antonio M."/>
            <person name="Oren A."/>
            <person name="Chaudhuri R.R."/>
            <person name="La Ragione R."/>
            <person name="Hildebrand F."/>
            <person name="Pallen M.J."/>
        </authorList>
    </citation>
    <scope>NUCLEOTIDE SEQUENCE</scope>
    <source>
        <strain evidence="1">CHK189-11263</strain>
    </source>
</reference>
<organism evidence="1 2">
    <name type="scientific">Candidatus Flavonifractor intestinipullorum</name>
    <dbReference type="NCBI Taxonomy" id="2838587"/>
    <lineage>
        <taxon>Bacteria</taxon>
        <taxon>Bacillati</taxon>
        <taxon>Bacillota</taxon>
        <taxon>Clostridia</taxon>
        <taxon>Eubacteriales</taxon>
        <taxon>Oscillospiraceae</taxon>
        <taxon>Flavonifractor</taxon>
    </lineage>
</organism>
<proteinExistence type="predicted"/>
<dbReference type="Proteomes" id="UP000824208">
    <property type="component" value="Unassembled WGS sequence"/>
</dbReference>
<dbReference type="InterPro" id="IPR025233">
    <property type="entry name" value="DUF4176"/>
</dbReference>
<comment type="caution">
    <text evidence="1">The sequence shown here is derived from an EMBL/GenBank/DDBJ whole genome shotgun (WGS) entry which is preliminary data.</text>
</comment>
<evidence type="ECO:0000313" key="1">
    <source>
        <dbReference type="EMBL" id="HJB57086.1"/>
    </source>
</evidence>
<dbReference type="AlphaFoldDB" id="A0A9D2MBR6"/>
<reference evidence="1" key="2">
    <citation type="submission" date="2021-04" db="EMBL/GenBank/DDBJ databases">
        <authorList>
            <person name="Gilroy R."/>
        </authorList>
    </citation>
    <scope>NUCLEOTIDE SEQUENCE</scope>
    <source>
        <strain evidence="1">CHK189-11263</strain>
    </source>
</reference>